<evidence type="ECO:0000313" key="2">
    <source>
        <dbReference type="EMBL" id="CCA71536.1"/>
    </source>
</evidence>
<sequence>MGAKDLYLLQIVQYSANESEKKPSHWAYFIHFTDKTGNVTGDGELHELAFSPTKGYRYVQRRAKFLTQTFRGACTLGLFYKKNLYKILDELEAGKVPSLSSATTTMGANPVADGRISQAWVEDRLEAMRRAGVVLLGPSFADLARRAYQNWRVHREERKVRLPTSHSSSGTPIPAPASTTTTTGASLSLVQEDAAEIVKRHYSYPFTQYAKD</sequence>
<reference evidence="2 3" key="1">
    <citation type="journal article" date="2011" name="PLoS Pathog.">
        <title>Endophytic Life Strategies Decoded by Genome and Transcriptome Analyses of the Mutualistic Root Symbiont Piriformospora indica.</title>
        <authorList>
            <person name="Zuccaro A."/>
            <person name="Lahrmann U."/>
            <person name="Guldener U."/>
            <person name="Langen G."/>
            <person name="Pfiffi S."/>
            <person name="Biedenkopf D."/>
            <person name="Wong P."/>
            <person name="Samans B."/>
            <person name="Grimm C."/>
            <person name="Basiewicz M."/>
            <person name="Murat C."/>
            <person name="Martin F."/>
            <person name="Kogel K.H."/>
        </authorList>
    </citation>
    <scope>NUCLEOTIDE SEQUENCE [LARGE SCALE GENOMIC DNA]</scope>
    <source>
        <strain evidence="2 3">DSM 11827</strain>
    </source>
</reference>
<evidence type="ECO:0000313" key="3">
    <source>
        <dbReference type="Proteomes" id="UP000007148"/>
    </source>
</evidence>
<dbReference type="Pfam" id="PF20174">
    <property type="entry name" value="DUF6540"/>
    <property type="match status" value="1"/>
</dbReference>
<feature type="region of interest" description="Disordered" evidence="1">
    <location>
        <begin position="158"/>
        <end position="183"/>
    </location>
</feature>
<accession>G4TJP3</accession>
<proteinExistence type="predicted"/>
<dbReference type="HOGENOM" id="CLU_1278319_0_0_1"/>
<protein>
    <submittedName>
        <fullName evidence="2">Uncharacterized protein</fullName>
    </submittedName>
</protein>
<dbReference type="InParanoid" id="G4TJP3"/>
<dbReference type="InterPro" id="IPR046670">
    <property type="entry name" value="DUF6540"/>
</dbReference>
<dbReference type="EMBL" id="CAFZ01000124">
    <property type="protein sequence ID" value="CCA71536.1"/>
    <property type="molecule type" value="Genomic_DNA"/>
</dbReference>
<keyword evidence="3" id="KW-1185">Reference proteome</keyword>
<dbReference type="Proteomes" id="UP000007148">
    <property type="component" value="Unassembled WGS sequence"/>
</dbReference>
<feature type="compositionally biased region" description="Low complexity" evidence="1">
    <location>
        <begin position="167"/>
        <end position="183"/>
    </location>
</feature>
<dbReference type="AlphaFoldDB" id="G4TJP3"/>
<dbReference type="OrthoDB" id="3142514at2759"/>
<evidence type="ECO:0000256" key="1">
    <source>
        <dbReference type="SAM" id="MobiDB-lite"/>
    </source>
</evidence>
<organism evidence="2 3">
    <name type="scientific">Serendipita indica (strain DSM 11827)</name>
    <name type="common">Root endophyte fungus</name>
    <name type="synonym">Piriformospora indica</name>
    <dbReference type="NCBI Taxonomy" id="1109443"/>
    <lineage>
        <taxon>Eukaryota</taxon>
        <taxon>Fungi</taxon>
        <taxon>Dikarya</taxon>
        <taxon>Basidiomycota</taxon>
        <taxon>Agaricomycotina</taxon>
        <taxon>Agaricomycetes</taxon>
        <taxon>Sebacinales</taxon>
        <taxon>Serendipitaceae</taxon>
        <taxon>Serendipita</taxon>
    </lineage>
</organism>
<gene>
    <name evidence="2" type="ORF">PIIN_05472</name>
</gene>
<name>G4TJP3_SERID</name>
<comment type="caution">
    <text evidence="2">The sequence shown here is derived from an EMBL/GenBank/DDBJ whole genome shotgun (WGS) entry which is preliminary data.</text>
</comment>